<gene>
    <name evidence="4" type="ORF">RM541_16295</name>
</gene>
<evidence type="ECO:0000313" key="4">
    <source>
        <dbReference type="EMBL" id="MDT0687927.1"/>
    </source>
</evidence>
<sequence length="162" mass="18543">MEFIVRKATKEDMPRVLELINELAIFEKEPDAVIIDAEDLKRDGFGPDPLFTCFVAEVEGRIQGMALLYFRYSTWKGKTVHLEDLIVRENYRGKGLGSALYSKVIEFAGGEGVKRTEWVVLDWNKNAVDFYERSGATVFRDWWTVQMDESGMKSFLSKTAGN</sequence>
<feature type="domain" description="N-acetyltransferase" evidence="3">
    <location>
        <begin position="3"/>
        <end position="157"/>
    </location>
</feature>
<keyword evidence="1" id="KW-0808">Transferase</keyword>
<dbReference type="PANTHER" id="PTHR10545">
    <property type="entry name" value="DIAMINE N-ACETYLTRANSFERASE"/>
    <property type="match status" value="1"/>
</dbReference>
<reference evidence="4 5" key="1">
    <citation type="submission" date="2023-09" db="EMBL/GenBank/DDBJ databases">
        <authorList>
            <person name="Rey-Velasco X."/>
        </authorList>
    </citation>
    <scope>NUCLEOTIDE SEQUENCE [LARGE SCALE GENOMIC DNA]</scope>
    <source>
        <strain evidence="4 5">F225</strain>
    </source>
</reference>
<accession>A0ABU3DY04</accession>
<dbReference type="EMBL" id="JAVRHN010000016">
    <property type="protein sequence ID" value="MDT0687927.1"/>
    <property type="molecule type" value="Genomic_DNA"/>
</dbReference>
<evidence type="ECO:0000256" key="2">
    <source>
        <dbReference type="ARBA" id="ARBA00023315"/>
    </source>
</evidence>
<name>A0ABU3DY04_9FLAO</name>
<proteinExistence type="predicted"/>
<comment type="caution">
    <text evidence="4">The sequence shown here is derived from an EMBL/GenBank/DDBJ whole genome shotgun (WGS) entry which is preliminary data.</text>
</comment>
<dbReference type="InterPro" id="IPR016181">
    <property type="entry name" value="Acyl_CoA_acyltransferase"/>
</dbReference>
<dbReference type="InterPro" id="IPR000182">
    <property type="entry name" value="GNAT_dom"/>
</dbReference>
<dbReference type="Proteomes" id="UP001253848">
    <property type="component" value="Unassembled WGS sequence"/>
</dbReference>
<dbReference type="RefSeq" id="WP_311501196.1">
    <property type="nucleotide sequence ID" value="NZ_JAVRHN010000016.1"/>
</dbReference>
<dbReference type="PANTHER" id="PTHR10545:SF29">
    <property type="entry name" value="GH14572P-RELATED"/>
    <property type="match status" value="1"/>
</dbReference>
<dbReference type="CDD" id="cd04301">
    <property type="entry name" value="NAT_SF"/>
    <property type="match status" value="1"/>
</dbReference>
<evidence type="ECO:0000256" key="1">
    <source>
        <dbReference type="ARBA" id="ARBA00022679"/>
    </source>
</evidence>
<keyword evidence="2" id="KW-0012">Acyltransferase</keyword>
<keyword evidence="5" id="KW-1185">Reference proteome</keyword>
<organism evidence="4 5">
    <name type="scientific">Autumnicola psychrophila</name>
    <dbReference type="NCBI Taxonomy" id="3075592"/>
    <lineage>
        <taxon>Bacteria</taxon>
        <taxon>Pseudomonadati</taxon>
        <taxon>Bacteroidota</taxon>
        <taxon>Flavobacteriia</taxon>
        <taxon>Flavobacteriales</taxon>
        <taxon>Flavobacteriaceae</taxon>
        <taxon>Autumnicola</taxon>
    </lineage>
</organism>
<evidence type="ECO:0000313" key="5">
    <source>
        <dbReference type="Proteomes" id="UP001253848"/>
    </source>
</evidence>
<dbReference type="Pfam" id="PF00583">
    <property type="entry name" value="Acetyltransf_1"/>
    <property type="match status" value="1"/>
</dbReference>
<dbReference type="InterPro" id="IPR051016">
    <property type="entry name" value="Diverse_Substrate_AcTransf"/>
</dbReference>
<dbReference type="Gene3D" id="3.40.630.30">
    <property type="match status" value="1"/>
</dbReference>
<protein>
    <submittedName>
        <fullName evidence="4">GNAT family N-acetyltransferase</fullName>
    </submittedName>
</protein>
<dbReference type="PROSITE" id="PS51186">
    <property type="entry name" value="GNAT"/>
    <property type="match status" value="1"/>
</dbReference>
<evidence type="ECO:0000259" key="3">
    <source>
        <dbReference type="PROSITE" id="PS51186"/>
    </source>
</evidence>
<dbReference type="SUPFAM" id="SSF55729">
    <property type="entry name" value="Acyl-CoA N-acyltransferases (Nat)"/>
    <property type="match status" value="1"/>
</dbReference>